<keyword evidence="7" id="KW-1185">Reference proteome</keyword>
<evidence type="ECO:0000313" key="6">
    <source>
        <dbReference type="EMBL" id="CAI3940050.1"/>
    </source>
</evidence>
<evidence type="ECO:0000256" key="4">
    <source>
        <dbReference type="ARBA" id="ARBA00022490"/>
    </source>
</evidence>
<accession>A0ABM9HNG4</accession>
<dbReference type="InterPro" id="IPR053924">
    <property type="entry name" value="RecX_HTH_2nd"/>
</dbReference>
<organism evidence="6 7">
    <name type="scientific">Commensalibacter papalotli</name>
    <name type="common">ex Botero et al. 2024</name>
    <dbReference type="NCBI Taxonomy" id="2972766"/>
    <lineage>
        <taxon>Bacteria</taxon>
        <taxon>Pseudomonadati</taxon>
        <taxon>Pseudomonadota</taxon>
        <taxon>Alphaproteobacteria</taxon>
        <taxon>Acetobacterales</taxon>
        <taxon>Acetobacteraceae</taxon>
    </lineage>
</organism>
<evidence type="ECO:0000313" key="7">
    <source>
        <dbReference type="Proteomes" id="UP001154272"/>
    </source>
</evidence>
<dbReference type="EMBL" id="CAMXCH010000002">
    <property type="protein sequence ID" value="CAI3940050.1"/>
    <property type="molecule type" value="Genomic_DNA"/>
</dbReference>
<evidence type="ECO:0000256" key="2">
    <source>
        <dbReference type="ARBA" id="ARBA00009695"/>
    </source>
</evidence>
<evidence type="ECO:0000259" key="5">
    <source>
        <dbReference type="Pfam" id="PF02631"/>
    </source>
</evidence>
<sequence>MKFPDLQEYTMMYLSRYNNTEKGLLRVLKARLQRWAIKAEKEGIESSQINSKLRQGYQEIPDIIAKVKQLGIVNDQVFTEHKVSSLIRSGRSQKVIQNKLLQKGVAFDVVQSVLDQYQDKDIELLAALVYAKKKRIGPFRRVDREFNIETKQKEQSSFARGGFSFAMTDNVLSMELVEAEEMIQKLRSL</sequence>
<dbReference type="RefSeq" id="WP_034336123.1">
    <property type="nucleotide sequence ID" value="NZ_CAMXCH010000002.1"/>
</dbReference>
<protein>
    <recommendedName>
        <fullName evidence="3">Regulatory protein RecX</fullName>
    </recommendedName>
</protein>
<evidence type="ECO:0000256" key="1">
    <source>
        <dbReference type="ARBA" id="ARBA00004496"/>
    </source>
</evidence>
<comment type="subcellular location">
    <subcellularLocation>
        <location evidence="1">Cytoplasm</location>
    </subcellularLocation>
</comment>
<comment type="caution">
    <text evidence="6">The sequence shown here is derived from an EMBL/GenBank/DDBJ whole genome shotgun (WGS) entry which is preliminary data.</text>
</comment>
<feature type="domain" description="RecX second three-helical" evidence="5">
    <location>
        <begin position="74"/>
        <end position="114"/>
    </location>
</feature>
<proteinExistence type="inferred from homology"/>
<name>A0ABM9HNG4_9PROT</name>
<keyword evidence="4" id="KW-0963">Cytoplasm</keyword>
<comment type="similarity">
    <text evidence="2">Belongs to the RecX family.</text>
</comment>
<evidence type="ECO:0000256" key="3">
    <source>
        <dbReference type="ARBA" id="ARBA00018111"/>
    </source>
</evidence>
<reference evidence="6" key="1">
    <citation type="submission" date="2022-10" db="EMBL/GenBank/DDBJ databases">
        <authorList>
            <person name="Botero Cardona J."/>
        </authorList>
    </citation>
    <scope>NUCLEOTIDE SEQUENCE</scope>
    <source>
        <strain evidence="6">R-83534</strain>
    </source>
</reference>
<dbReference type="Pfam" id="PF02631">
    <property type="entry name" value="RecX_HTH2"/>
    <property type="match status" value="1"/>
</dbReference>
<dbReference type="Proteomes" id="UP001154272">
    <property type="component" value="Unassembled WGS sequence"/>
</dbReference>
<gene>
    <name evidence="6" type="ORF">R83534S58_LOCUS1068</name>
</gene>